<dbReference type="PANTHER" id="PTHR43000">
    <property type="entry name" value="DTDP-D-GLUCOSE 4,6-DEHYDRATASE-RELATED"/>
    <property type="match status" value="1"/>
</dbReference>
<dbReference type="Gene3D" id="3.40.50.720">
    <property type="entry name" value="NAD(P)-binding Rossmann-like Domain"/>
    <property type="match status" value="1"/>
</dbReference>
<comment type="similarity">
    <text evidence="1">Belongs to the NAD(P)-dependent epimerase/dehydratase family.</text>
</comment>
<dbReference type="InterPro" id="IPR001509">
    <property type="entry name" value="Epimerase_deHydtase"/>
</dbReference>
<accession>A0ABS8A725</accession>
<reference evidence="3 4" key="1">
    <citation type="submission" date="2021-09" db="EMBL/GenBank/DDBJ databases">
        <title>Genome sequencing and assembly of Chryseobacterium sp. RG1.</title>
        <authorList>
            <person name="Chhetri G."/>
        </authorList>
    </citation>
    <scope>NUCLEOTIDE SEQUENCE [LARGE SCALE GENOMIC DNA]</scope>
    <source>
        <strain evidence="3 4">RG1</strain>
    </source>
</reference>
<dbReference type="RefSeq" id="WP_225690302.1">
    <property type="nucleotide sequence ID" value="NZ_JAERSE020000005.1"/>
</dbReference>
<evidence type="ECO:0000256" key="1">
    <source>
        <dbReference type="ARBA" id="ARBA00007637"/>
    </source>
</evidence>
<evidence type="ECO:0000259" key="2">
    <source>
        <dbReference type="Pfam" id="PF01370"/>
    </source>
</evidence>
<dbReference type="SUPFAM" id="SSF51735">
    <property type="entry name" value="NAD(P)-binding Rossmann-fold domains"/>
    <property type="match status" value="1"/>
</dbReference>
<protein>
    <submittedName>
        <fullName evidence="3">NAD-dependent epimerase/dehydratase family protein</fullName>
    </submittedName>
</protein>
<dbReference type="Proteomes" id="UP000618240">
    <property type="component" value="Unassembled WGS sequence"/>
</dbReference>
<name>A0ABS8A725_9FLAO</name>
<organism evidence="3 4">
    <name type="scientific">Chryseobacterium tagetis</name>
    <dbReference type="NCBI Taxonomy" id="2801334"/>
    <lineage>
        <taxon>Bacteria</taxon>
        <taxon>Pseudomonadati</taxon>
        <taxon>Bacteroidota</taxon>
        <taxon>Flavobacteriia</taxon>
        <taxon>Flavobacteriales</taxon>
        <taxon>Weeksellaceae</taxon>
        <taxon>Chryseobacterium group</taxon>
        <taxon>Chryseobacterium</taxon>
    </lineage>
</organism>
<dbReference type="Pfam" id="PF01370">
    <property type="entry name" value="Epimerase"/>
    <property type="match status" value="1"/>
</dbReference>
<gene>
    <name evidence="3" type="ORF">JI747_018255</name>
</gene>
<dbReference type="EMBL" id="JAERSE020000005">
    <property type="protein sequence ID" value="MCA6069113.1"/>
    <property type="molecule type" value="Genomic_DNA"/>
</dbReference>
<comment type="caution">
    <text evidence="3">The sequence shown here is derived from an EMBL/GenBank/DDBJ whole genome shotgun (WGS) entry which is preliminary data.</text>
</comment>
<sequence>MKINIFGTTGFIGENLTDKLHENYKISAVSLRNNNWNNELVESEVFINLVGKAHDHNKTATEADFHHVNVDLTKDIFNAFIESDAALFIHVSSLAALEEFESTKPLNEEDICNPNSWYAKSKREAEIWLMNQKLPENKKMIVLRPPMVHGKGDKGNLVLLYKLISKGIPYPLASFENNRSFISIDNFCFFIDEIIKNKNKLDSGIYHISDDEIVSSKEIIKIIQKVENKKTLNVGLPKFFVKGLAKIGDILPIPLNSIRLKKMTSDLMVSNQKIKSALGIEKLPLSAEEGLIKTIKSFTKEK</sequence>
<feature type="domain" description="NAD-dependent epimerase/dehydratase" evidence="2">
    <location>
        <begin position="5"/>
        <end position="208"/>
    </location>
</feature>
<keyword evidence="4" id="KW-1185">Reference proteome</keyword>
<evidence type="ECO:0000313" key="3">
    <source>
        <dbReference type="EMBL" id="MCA6069113.1"/>
    </source>
</evidence>
<dbReference type="InterPro" id="IPR036291">
    <property type="entry name" value="NAD(P)-bd_dom_sf"/>
</dbReference>
<evidence type="ECO:0000313" key="4">
    <source>
        <dbReference type="Proteomes" id="UP000618240"/>
    </source>
</evidence>
<proteinExistence type="inferred from homology"/>